<dbReference type="OMA" id="CYNISRE"/>
<protein>
    <submittedName>
        <fullName evidence="1">Uncharacterized protein</fullName>
    </submittedName>
</protein>
<dbReference type="InParanoid" id="E2BH92"/>
<proteinExistence type="predicted"/>
<accession>E2BH92</accession>
<sequence length="88" mass="10243">GAIFPHRWIGRDGPVWWPPRSPYLNGFLSAFLKNAVFHQLPTMRHDMMHRIKNACRAIPANIFLKFVKSFKKRVQVCRAIDGGVFEHL</sequence>
<dbReference type="GO" id="GO:0003676">
    <property type="term" value="F:nucleic acid binding"/>
    <property type="evidence" value="ECO:0007669"/>
    <property type="project" value="InterPro"/>
</dbReference>
<reference evidence="1 2" key="1">
    <citation type="journal article" date="2010" name="Science">
        <title>Genomic comparison of the ants Camponotus floridanus and Harpegnathos saltator.</title>
        <authorList>
            <person name="Bonasio R."/>
            <person name="Zhang G."/>
            <person name="Ye C."/>
            <person name="Mutti N.S."/>
            <person name="Fang X."/>
            <person name="Qin N."/>
            <person name="Donahue G."/>
            <person name="Yang P."/>
            <person name="Li Q."/>
            <person name="Li C."/>
            <person name="Zhang P."/>
            <person name="Huang Z."/>
            <person name="Berger S.L."/>
            <person name="Reinberg D."/>
            <person name="Wang J."/>
            <person name="Liebig J."/>
        </authorList>
    </citation>
    <scope>NUCLEOTIDE SEQUENCE [LARGE SCALE GENOMIC DNA]</scope>
    <source>
        <strain evidence="1 2">R22 G/1</strain>
    </source>
</reference>
<dbReference type="AlphaFoldDB" id="E2BH92"/>
<gene>
    <name evidence="1" type="ORF">EAI_04224</name>
</gene>
<dbReference type="STRING" id="610380.E2BH92"/>
<evidence type="ECO:0000313" key="1">
    <source>
        <dbReference type="EMBL" id="EFN84937.1"/>
    </source>
</evidence>
<feature type="non-terminal residue" evidence="1">
    <location>
        <position position="1"/>
    </location>
</feature>
<dbReference type="Proteomes" id="UP000008237">
    <property type="component" value="Unassembled WGS sequence"/>
</dbReference>
<feature type="non-terminal residue" evidence="1">
    <location>
        <position position="88"/>
    </location>
</feature>
<name>E2BH92_HARSA</name>
<dbReference type="PANTHER" id="PTHR47326:SF1">
    <property type="entry name" value="HTH PSQ-TYPE DOMAIN-CONTAINING PROTEIN"/>
    <property type="match status" value="1"/>
</dbReference>
<evidence type="ECO:0000313" key="2">
    <source>
        <dbReference type="Proteomes" id="UP000008237"/>
    </source>
</evidence>
<dbReference type="Gene3D" id="3.30.420.10">
    <property type="entry name" value="Ribonuclease H-like superfamily/Ribonuclease H"/>
    <property type="match status" value="1"/>
</dbReference>
<organism evidence="2">
    <name type="scientific">Harpegnathos saltator</name>
    <name type="common">Jerdon's jumping ant</name>
    <dbReference type="NCBI Taxonomy" id="610380"/>
    <lineage>
        <taxon>Eukaryota</taxon>
        <taxon>Metazoa</taxon>
        <taxon>Ecdysozoa</taxon>
        <taxon>Arthropoda</taxon>
        <taxon>Hexapoda</taxon>
        <taxon>Insecta</taxon>
        <taxon>Pterygota</taxon>
        <taxon>Neoptera</taxon>
        <taxon>Endopterygota</taxon>
        <taxon>Hymenoptera</taxon>
        <taxon>Apocrita</taxon>
        <taxon>Aculeata</taxon>
        <taxon>Formicoidea</taxon>
        <taxon>Formicidae</taxon>
        <taxon>Ponerinae</taxon>
        <taxon>Ponerini</taxon>
        <taxon>Harpegnathos</taxon>
    </lineage>
</organism>
<keyword evidence="2" id="KW-1185">Reference proteome</keyword>
<dbReference type="PANTHER" id="PTHR47326">
    <property type="entry name" value="TRANSPOSABLE ELEMENT TC3 TRANSPOSASE-LIKE PROTEIN"/>
    <property type="match status" value="1"/>
</dbReference>
<dbReference type="InterPro" id="IPR036397">
    <property type="entry name" value="RNaseH_sf"/>
</dbReference>
<dbReference type="EMBL" id="GL448278">
    <property type="protein sequence ID" value="EFN84937.1"/>
    <property type="molecule type" value="Genomic_DNA"/>
</dbReference>